<geneLocation type="plasmid" evidence="1">
    <name>pUJ-84KPC</name>
</geneLocation>
<dbReference type="Pfam" id="PF07128">
    <property type="entry name" value="DUF1380"/>
    <property type="match status" value="1"/>
</dbReference>
<accession>A0A2P1BPF4</accession>
<proteinExistence type="predicted"/>
<dbReference type="EMBL" id="MG700550">
    <property type="protein sequence ID" value="AVI43626.1"/>
    <property type="molecule type" value="Genomic_DNA"/>
</dbReference>
<name>A0A2P1BPF4_KLEPN</name>
<organism evidence="1">
    <name type="scientific">Klebsiella pneumoniae</name>
    <dbReference type="NCBI Taxonomy" id="573"/>
    <lineage>
        <taxon>Bacteria</taxon>
        <taxon>Pseudomonadati</taxon>
        <taxon>Pseudomonadota</taxon>
        <taxon>Gammaproteobacteria</taxon>
        <taxon>Enterobacterales</taxon>
        <taxon>Enterobacteriaceae</taxon>
        <taxon>Klebsiella/Raoultella group</taxon>
        <taxon>Klebsiella</taxon>
        <taxon>Klebsiella pneumoniae complex</taxon>
    </lineage>
</organism>
<keyword evidence="1" id="KW-0614">Plasmid</keyword>
<sequence length="69" mass="7657">MSAGPVMALIDRVKSGQRVTVPVDLLETLLITAEQALWDREWTARDRNLRCRKACAAGGYSKVRALLKS</sequence>
<protein>
    <recommendedName>
        <fullName evidence="2">DUF1380 domain-containing protein</fullName>
    </recommendedName>
</protein>
<evidence type="ECO:0000313" key="1">
    <source>
        <dbReference type="EMBL" id="AVI43626.1"/>
    </source>
</evidence>
<evidence type="ECO:0008006" key="2">
    <source>
        <dbReference type="Google" id="ProtNLM"/>
    </source>
</evidence>
<dbReference type="InterPro" id="IPR009811">
    <property type="entry name" value="DUF1380"/>
</dbReference>
<dbReference type="AlphaFoldDB" id="A0A2P1BPF4"/>
<reference evidence="1" key="1">
    <citation type="submission" date="2017-12" db="EMBL/GenBank/DDBJ databases">
        <title>Insights into the successfully spreading KPC-encoding IncII plasmids.</title>
        <authorList>
            <person name="Brandt C."/>
            <person name="Pletz M.W."/>
            <person name="Makarewicz O."/>
        </authorList>
    </citation>
    <scope>NUCLEOTIDE SEQUENCE</scope>
    <source>
        <strain evidence="1">St015788/2</strain>
        <plasmid evidence="1">pUJ-84KPC</plasmid>
    </source>
</reference>